<keyword evidence="2" id="KW-1185">Reference proteome</keyword>
<proteinExistence type="predicted"/>
<reference evidence="1" key="1">
    <citation type="journal article" date="2020" name="Stud. Mycol.">
        <title>101 Dothideomycetes genomes: a test case for predicting lifestyles and emergence of pathogens.</title>
        <authorList>
            <person name="Haridas S."/>
            <person name="Albert R."/>
            <person name="Binder M."/>
            <person name="Bloem J."/>
            <person name="Labutti K."/>
            <person name="Salamov A."/>
            <person name="Andreopoulos B."/>
            <person name="Baker S."/>
            <person name="Barry K."/>
            <person name="Bills G."/>
            <person name="Bluhm B."/>
            <person name="Cannon C."/>
            <person name="Castanera R."/>
            <person name="Culley D."/>
            <person name="Daum C."/>
            <person name="Ezra D."/>
            <person name="Gonzalez J."/>
            <person name="Henrissat B."/>
            <person name="Kuo A."/>
            <person name="Liang C."/>
            <person name="Lipzen A."/>
            <person name="Lutzoni F."/>
            <person name="Magnuson J."/>
            <person name="Mondo S."/>
            <person name="Nolan M."/>
            <person name="Ohm R."/>
            <person name="Pangilinan J."/>
            <person name="Park H.-J."/>
            <person name="Ramirez L."/>
            <person name="Alfaro M."/>
            <person name="Sun H."/>
            <person name="Tritt A."/>
            <person name="Yoshinaga Y."/>
            <person name="Zwiers L.-H."/>
            <person name="Turgeon B."/>
            <person name="Goodwin S."/>
            <person name="Spatafora J."/>
            <person name="Crous P."/>
            <person name="Grigoriev I."/>
        </authorList>
    </citation>
    <scope>NUCLEOTIDE SEQUENCE</scope>
    <source>
        <strain evidence="1">ATCC 200398</strain>
    </source>
</reference>
<evidence type="ECO:0000313" key="2">
    <source>
        <dbReference type="Proteomes" id="UP000799755"/>
    </source>
</evidence>
<gene>
    <name evidence="1" type="ORF">BDR25DRAFT_357618</name>
</gene>
<dbReference type="Proteomes" id="UP000799755">
    <property type="component" value="Unassembled WGS sequence"/>
</dbReference>
<comment type="caution">
    <text evidence="1">The sequence shown here is derived from an EMBL/GenBank/DDBJ whole genome shotgun (WGS) entry which is preliminary data.</text>
</comment>
<protein>
    <submittedName>
        <fullName evidence="1">Uncharacterized protein</fullName>
    </submittedName>
</protein>
<organism evidence="1 2">
    <name type="scientific">Lindgomyces ingoldianus</name>
    <dbReference type="NCBI Taxonomy" id="673940"/>
    <lineage>
        <taxon>Eukaryota</taxon>
        <taxon>Fungi</taxon>
        <taxon>Dikarya</taxon>
        <taxon>Ascomycota</taxon>
        <taxon>Pezizomycotina</taxon>
        <taxon>Dothideomycetes</taxon>
        <taxon>Pleosporomycetidae</taxon>
        <taxon>Pleosporales</taxon>
        <taxon>Lindgomycetaceae</taxon>
        <taxon>Lindgomyces</taxon>
    </lineage>
</organism>
<evidence type="ECO:0000313" key="1">
    <source>
        <dbReference type="EMBL" id="KAF2468322.1"/>
    </source>
</evidence>
<dbReference type="EMBL" id="MU003516">
    <property type="protein sequence ID" value="KAF2468322.1"/>
    <property type="molecule type" value="Genomic_DNA"/>
</dbReference>
<accession>A0ACB6QQF7</accession>
<sequence>MQATAPSCSRPAGTLVRLAISPQHAQARLASAEPAGWLTRAFKRKDMHHAEATSQNFIAIVLGRQLNPYAESKPWISFMVWHRFDTRKEDEGEGARSAELFRTKVISTSSDRMGESGHGSRVVTGPPPEERASMASPDLFGGHMTCASYISMNLDKGGLAAIRLSYNTLLFLRNLALSAIRSNEEQGLLTTRGS</sequence>
<name>A0ACB6QQF7_9PLEO</name>